<dbReference type="Gene3D" id="1.10.10.10">
    <property type="entry name" value="Winged helix-like DNA-binding domain superfamily/Winged helix DNA-binding domain"/>
    <property type="match status" value="1"/>
</dbReference>
<evidence type="ECO:0000256" key="2">
    <source>
        <dbReference type="ARBA" id="ARBA00007278"/>
    </source>
</evidence>
<dbReference type="PANTHER" id="PTHR12146:SF0">
    <property type="entry name" value="RIBOSOMAL PROTEIN S10"/>
    <property type="match status" value="1"/>
</dbReference>
<dbReference type="GO" id="GO:0003735">
    <property type="term" value="F:structural constituent of ribosome"/>
    <property type="evidence" value="ECO:0007669"/>
    <property type="project" value="TreeGrafter"/>
</dbReference>
<evidence type="ECO:0000259" key="7">
    <source>
        <dbReference type="Pfam" id="PF03501"/>
    </source>
</evidence>
<evidence type="ECO:0000313" key="9">
    <source>
        <dbReference type="Proteomes" id="UP000094455"/>
    </source>
</evidence>
<evidence type="ECO:0000256" key="5">
    <source>
        <dbReference type="ARBA" id="ARBA00023274"/>
    </source>
</evidence>
<dbReference type="Proteomes" id="UP000094455">
    <property type="component" value="Unassembled WGS sequence"/>
</dbReference>
<keyword evidence="5" id="KW-0687">Ribonucleoprotein</keyword>
<feature type="domain" description="Plectin/eS10 N-terminal" evidence="7">
    <location>
        <begin position="3"/>
        <end position="93"/>
    </location>
</feature>
<comment type="subcellular location">
    <subcellularLocation>
        <location evidence="1">Cytoplasm</location>
    </subcellularLocation>
</comment>
<dbReference type="PANTHER" id="PTHR12146">
    <property type="entry name" value="40S RIBOSOMAL PROTEIN S10"/>
    <property type="match status" value="1"/>
</dbReference>
<protein>
    <recommendedName>
        <fullName evidence="7">Plectin/eS10 N-terminal domain-containing protein</fullName>
    </recommendedName>
</protein>
<feature type="compositionally biased region" description="Basic and acidic residues" evidence="6">
    <location>
        <begin position="102"/>
        <end position="122"/>
    </location>
</feature>
<dbReference type="InterPro" id="IPR005326">
    <property type="entry name" value="Plectin_eS10_N"/>
</dbReference>
<evidence type="ECO:0000313" key="8">
    <source>
        <dbReference type="EMBL" id="ODQ45946.1"/>
    </source>
</evidence>
<dbReference type="GO" id="GO:0022627">
    <property type="term" value="C:cytosolic small ribosomal subunit"/>
    <property type="evidence" value="ECO:0007669"/>
    <property type="project" value="TreeGrafter"/>
</dbReference>
<dbReference type="OrthoDB" id="5211809at2759"/>
<comment type="similarity">
    <text evidence="2">Belongs to the eukaryotic ribosomal protein eS10 family.</text>
</comment>
<dbReference type="Pfam" id="PF03501">
    <property type="entry name" value="S10_plectin"/>
    <property type="match status" value="1"/>
</dbReference>
<dbReference type="RefSeq" id="XP_019017059.1">
    <property type="nucleotide sequence ID" value="XM_019162934.1"/>
</dbReference>
<name>A0A1E3NIQ7_9ASCO</name>
<keyword evidence="3" id="KW-0963">Cytoplasm</keyword>
<evidence type="ECO:0000256" key="4">
    <source>
        <dbReference type="ARBA" id="ARBA00022980"/>
    </source>
</evidence>
<proteinExistence type="inferred from homology"/>
<feature type="region of interest" description="Disordered" evidence="6">
    <location>
        <begin position="90"/>
        <end position="122"/>
    </location>
</feature>
<dbReference type="EMBL" id="KV454004">
    <property type="protein sequence ID" value="ODQ45946.1"/>
    <property type="molecule type" value="Genomic_DNA"/>
</dbReference>
<reference evidence="8 9" key="1">
    <citation type="journal article" date="2016" name="Proc. Natl. Acad. Sci. U.S.A.">
        <title>Comparative genomics of biotechnologically important yeasts.</title>
        <authorList>
            <person name="Riley R."/>
            <person name="Haridas S."/>
            <person name="Wolfe K.H."/>
            <person name="Lopes M.R."/>
            <person name="Hittinger C.T."/>
            <person name="Goeker M."/>
            <person name="Salamov A.A."/>
            <person name="Wisecaver J.H."/>
            <person name="Long T.M."/>
            <person name="Calvey C.H."/>
            <person name="Aerts A.L."/>
            <person name="Barry K.W."/>
            <person name="Choi C."/>
            <person name="Clum A."/>
            <person name="Coughlan A.Y."/>
            <person name="Deshpande S."/>
            <person name="Douglass A.P."/>
            <person name="Hanson S.J."/>
            <person name="Klenk H.-P."/>
            <person name="LaButti K.M."/>
            <person name="Lapidus A."/>
            <person name="Lindquist E.A."/>
            <person name="Lipzen A.M."/>
            <person name="Meier-Kolthoff J.P."/>
            <person name="Ohm R.A."/>
            <person name="Otillar R.P."/>
            <person name="Pangilinan J.L."/>
            <person name="Peng Y."/>
            <person name="Rokas A."/>
            <person name="Rosa C.A."/>
            <person name="Scheuner C."/>
            <person name="Sibirny A.A."/>
            <person name="Slot J.C."/>
            <person name="Stielow J.B."/>
            <person name="Sun H."/>
            <person name="Kurtzman C.P."/>
            <person name="Blackwell M."/>
            <person name="Grigoriev I.V."/>
            <person name="Jeffries T.W."/>
        </authorList>
    </citation>
    <scope>NUCLEOTIDE SEQUENCE [LARGE SCALE GENOMIC DNA]</scope>
    <source>
        <strain evidence="8 9">NRRL Y-2026</strain>
    </source>
</reference>
<dbReference type="GO" id="GO:0003723">
    <property type="term" value="F:RNA binding"/>
    <property type="evidence" value="ECO:0007669"/>
    <property type="project" value="TreeGrafter"/>
</dbReference>
<gene>
    <name evidence="8" type="ORF">PICMEDRAFT_35319</name>
</gene>
<dbReference type="FunFam" id="1.10.10.10:FF:000025">
    <property type="entry name" value="40S ribosomal protein S10"/>
    <property type="match status" value="1"/>
</dbReference>
<evidence type="ECO:0000256" key="3">
    <source>
        <dbReference type="ARBA" id="ARBA00022490"/>
    </source>
</evidence>
<dbReference type="GeneID" id="30179621"/>
<evidence type="ECO:0000256" key="1">
    <source>
        <dbReference type="ARBA" id="ARBA00004496"/>
    </source>
</evidence>
<sequence>MIIPKADRRQIYMTLFKDGVLVAKKDFEIQHDELATKNLYVIKAMQSLTSKGFVKTQFSWQYYYYTLTDEGLDFLREFLGVPEGIVPQTLMEQPIPQRQQNFRREGGRRFDGDNGYRKRNRD</sequence>
<dbReference type="AlphaFoldDB" id="A0A1E3NIQ7"/>
<evidence type="ECO:0000256" key="6">
    <source>
        <dbReference type="SAM" id="MobiDB-lite"/>
    </source>
</evidence>
<keyword evidence="9" id="KW-1185">Reference proteome</keyword>
<keyword evidence="4" id="KW-0689">Ribosomal protein</keyword>
<organism evidence="8 9">
    <name type="scientific">Pichia membranifaciens NRRL Y-2026</name>
    <dbReference type="NCBI Taxonomy" id="763406"/>
    <lineage>
        <taxon>Eukaryota</taxon>
        <taxon>Fungi</taxon>
        <taxon>Dikarya</taxon>
        <taxon>Ascomycota</taxon>
        <taxon>Saccharomycotina</taxon>
        <taxon>Pichiomycetes</taxon>
        <taxon>Pichiales</taxon>
        <taxon>Pichiaceae</taxon>
        <taxon>Pichia</taxon>
    </lineage>
</organism>
<dbReference type="InterPro" id="IPR037447">
    <property type="entry name" value="Ribosomal_eS10"/>
</dbReference>
<accession>A0A1E3NIQ7</accession>
<dbReference type="InterPro" id="IPR036388">
    <property type="entry name" value="WH-like_DNA-bd_sf"/>
</dbReference>
<dbReference type="STRING" id="763406.A0A1E3NIQ7"/>